<feature type="transmembrane region" description="Helical" evidence="1">
    <location>
        <begin position="21"/>
        <end position="40"/>
    </location>
</feature>
<sequence>MRIHGKLTSTQPLKVSAIHSLLHTAIHSIAAAIHVAGATVQITAAAIHSVVAVQATTVFGVALAAVVLNHCSVLGKVFAKGS</sequence>
<dbReference type="InParanoid" id="B9RDI0"/>
<keyword evidence="1" id="KW-0812">Transmembrane</keyword>
<proteinExistence type="predicted"/>
<gene>
    <name evidence="2" type="ORF">RCOM_1612990</name>
</gene>
<evidence type="ECO:0000313" key="2">
    <source>
        <dbReference type="EMBL" id="EEF50438.1"/>
    </source>
</evidence>
<dbReference type="EMBL" id="EQ973775">
    <property type="protein sequence ID" value="EEF50438.1"/>
    <property type="molecule type" value="Genomic_DNA"/>
</dbReference>
<keyword evidence="3" id="KW-1185">Reference proteome</keyword>
<feature type="transmembrane region" description="Helical" evidence="1">
    <location>
        <begin position="46"/>
        <end position="68"/>
    </location>
</feature>
<evidence type="ECO:0000313" key="3">
    <source>
        <dbReference type="Proteomes" id="UP000008311"/>
    </source>
</evidence>
<reference evidence="3" key="1">
    <citation type="journal article" date="2010" name="Nat. Biotechnol.">
        <title>Draft genome sequence of the oilseed species Ricinus communis.</title>
        <authorList>
            <person name="Chan A.P."/>
            <person name="Crabtree J."/>
            <person name="Zhao Q."/>
            <person name="Lorenzi H."/>
            <person name="Orvis J."/>
            <person name="Puiu D."/>
            <person name="Melake-Berhan A."/>
            <person name="Jones K.M."/>
            <person name="Redman J."/>
            <person name="Chen G."/>
            <person name="Cahoon E.B."/>
            <person name="Gedil M."/>
            <person name="Stanke M."/>
            <person name="Haas B.J."/>
            <person name="Wortman J.R."/>
            <person name="Fraser-Liggett C.M."/>
            <person name="Ravel J."/>
            <person name="Rabinowicz P.D."/>
        </authorList>
    </citation>
    <scope>NUCLEOTIDE SEQUENCE [LARGE SCALE GENOMIC DNA]</scope>
    <source>
        <strain evidence="3">cv. Hale</strain>
    </source>
</reference>
<evidence type="ECO:0000256" key="1">
    <source>
        <dbReference type="SAM" id="Phobius"/>
    </source>
</evidence>
<keyword evidence="1" id="KW-1133">Transmembrane helix</keyword>
<organism evidence="2 3">
    <name type="scientific">Ricinus communis</name>
    <name type="common">Castor bean</name>
    <dbReference type="NCBI Taxonomy" id="3988"/>
    <lineage>
        <taxon>Eukaryota</taxon>
        <taxon>Viridiplantae</taxon>
        <taxon>Streptophyta</taxon>
        <taxon>Embryophyta</taxon>
        <taxon>Tracheophyta</taxon>
        <taxon>Spermatophyta</taxon>
        <taxon>Magnoliopsida</taxon>
        <taxon>eudicotyledons</taxon>
        <taxon>Gunneridae</taxon>
        <taxon>Pentapetalae</taxon>
        <taxon>rosids</taxon>
        <taxon>fabids</taxon>
        <taxon>Malpighiales</taxon>
        <taxon>Euphorbiaceae</taxon>
        <taxon>Acalyphoideae</taxon>
        <taxon>Acalypheae</taxon>
        <taxon>Ricinus</taxon>
    </lineage>
</organism>
<dbReference type="Proteomes" id="UP000008311">
    <property type="component" value="Unassembled WGS sequence"/>
</dbReference>
<name>B9RDI0_RICCO</name>
<accession>B9RDI0</accession>
<dbReference type="AlphaFoldDB" id="B9RDI0"/>
<protein>
    <submittedName>
        <fullName evidence="2">Uncharacterized protein</fullName>
    </submittedName>
</protein>
<keyword evidence="1" id="KW-0472">Membrane</keyword>